<dbReference type="InterPro" id="IPR016039">
    <property type="entry name" value="Thiolase-like"/>
</dbReference>
<dbReference type="EMBL" id="AY280452">
    <property type="protein sequence ID" value="AAP35715.1"/>
    <property type="molecule type" value="Genomic_DNA"/>
</dbReference>
<name>Q7X5N4_PSEAI</name>
<dbReference type="KEGG" id="paeb:NCGM1900_1517"/>
<protein>
    <recommendedName>
        <fullName evidence="7">Ketoacyl-ACP synthase III</fullName>
    </recommendedName>
</protein>
<evidence type="ECO:0000259" key="4">
    <source>
        <dbReference type="Pfam" id="PF08541"/>
    </source>
</evidence>
<dbReference type="GO" id="GO:0044550">
    <property type="term" value="P:secondary metabolite biosynthetic process"/>
    <property type="evidence" value="ECO:0007669"/>
    <property type="project" value="TreeGrafter"/>
</dbReference>
<dbReference type="Pfam" id="PF08545">
    <property type="entry name" value="ACP_syn_III"/>
    <property type="match status" value="1"/>
</dbReference>
<feature type="domain" description="Beta-ketoacyl-[acyl-carrier-protein] synthase III N-terminal" evidence="5">
    <location>
        <begin position="157"/>
        <end position="227"/>
    </location>
</feature>
<proteinExistence type="predicted"/>
<dbReference type="Gene3D" id="3.40.47.10">
    <property type="match status" value="1"/>
</dbReference>
<sequence length="389" mass="42684">MGLAGRARGHRHVRHGIRQDHHRRRPDQGSHGGRPLPDARTLTMATSTLKNVRFAGMATCVPKRVISNLTDCKPQLRAERERLVRNIGIETRRMAQEWQCFSDLAFDAAERLLESLEWKREEVDALIVVTQSPDYLAPATAIILQDRLGLPHSTVAFDVNLGCSAYPFALNLLGSLIAAGGVKKGLVLVGDRGASVNDPIFSDAGTATALEFCEGAPPMHFDLNSDGSGYKAIILPVGGHREPVGVQHLMPFREDENDHWHRAIDLQLDGTAVLSFSTQRVPPAVEKLLDYAGASKDEVDYFVFHQANRMINETIRKKLGLPVEKVPSTLRDFGNTSGASLPVTMTARINRELEAGRNRVLLCGFGIGLSWGTCLVDIEGAKFPDLIES</sequence>
<evidence type="ECO:0000259" key="5">
    <source>
        <dbReference type="Pfam" id="PF08545"/>
    </source>
</evidence>
<dbReference type="GO" id="GO:0004315">
    <property type="term" value="F:3-oxoacyl-[acyl-carrier-protein] synthase activity"/>
    <property type="evidence" value="ECO:0007669"/>
    <property type="project" value="InterPro"/>
</dbReference>
<dbReference type="Pfam" id="PF08541">
    <property type="entry name" value="ACP_syn_III_C"/>
    <property type="match status" value="1"/>
</dbReference>
<evidence type="ECO:0000256" key="3">
    <source>
        <dbReference type="SAM" id="MobiDB-lite"/>
    </source>
</evidence>
<feature type="region of interest" description="Disordered" evidence="3">
    <location>
        <begin position="1"/>
        <end position="39"/>
    </location>
</feature>
<accession>Q7X5N4</accession>
<dbReference type="InterPro" id="IPR013751">
    <property type="entry name" value="ACP_syn_III_N"/>
</dbReference>
<reference evidence="6" key="1">
    <citation type="journal article" date="2004" name="J. Bacteriol.">
        <title>Sequence polymorphism in the glycosylation island and flagellins of Pseudomonas aeruginosa.</title>
        <authorList>
            <person name="Arora S.K."/>
            <person name="Wolfgang M.C."/>
            <person name="Lory S."/>
            <person name="Ramphal R."/>
        </authorList>
    </citation>
    <scope>NUCLEOTIDE SEQUENCE</scope>
    <source>
        <strain evidence="6">JJ692</strain>
    </source>
</reference>
<feature type="compositionally biased region" description="Basic residues" evidence="3">
    <location>
        <begin position="7"/>
        <end position="25"/>
    </location>
</feature>
<keyword evidence="1" id="KW-0808">Transferase</keyword>
<evidence type="ECO:0000256" key="1">
    <source>
        <dbReference type="ARBA" id="ARBA00022679"/>
    </source>
</evidence>
<dbReference type="CDD" id="cd00830">
    <property type="entry name" value="KAS_III"/>
    <property type="match status" value="1"/>
</dbReference>
<dbReference type="InterPro" id="IPR013747">
    <property type="entry name" value="ACP_syn_III_C"/>
</dbReference>
<dbReference type="GO" id="GO:0006633">
    <property type="term" value="P:fatty acid biosynthetic process"/>
    <property type="evidence" value="ECO:0007669"/>
    <property type="project" value="InterPro"/>
</dbReference>
<dbReference type="SUPFAM" id="SSF53901">
    <property type="entry name" value="Thiolase-like"/>
    <property type="match status" value="1"/>
</dbReference>
<keyword evidence="2" id="KW-0012">Acyltransferase</keyword>
<dbReference type="PANTHER" id="PTHR34069">
    <property type="entry name" value="3-OXOACYL-[ACYL-CARRIER-PROTEIN] SYNTHASE 3"/>
    <property type="match status" value="1"/>
</dbReference>
<feature type="domain" description="Beta-ketoacyl-[acyl-carrier-protein] synthase III C-terminal" evidence="4">
    <location>
        <begin position="289"/>
        <end position="377"/>
    </location>
</feature>
<dbReference type="PANTHER" id="PTHR34069:SF3">
    <property type="entry name" value="ACYL-COA:ACYL-COA ALKYLTRANSFERASE"/>
    <property type="match status" value="1"/>
</dbReference>
<dbReference type="AlphaFoldDB" id="Q7X5N4"/>
<evidence type="ECO:0000313" key="6">
    <source>
        <dbReference type="EMBL" id="AAP35715.1"/>
    </source>
</evidence>
<evidence type="ECO:0000256" key="2">
    <source>
        <dbReference type="ARBA" id="ARBA00023315"/>
    </source>
</evidence>
<organism evidence="6">
    <name type="scientific">Pseudomonas aeruginosa</name>
    <dbReference type="NCBI Taxonomy" id="287"/>
    <lineage>
        <taxon>Bacteria</taxon>
        <taxon>Pseudomonadati</taxon>
        <taxon>Pseudomonadota</taxon>
        <taxon>Gammaproteobacteria</taxon>
        <taxon>Pseudomonadales</taxon>
        <taxon>Pseudomonadaceae</taxon>
        <taxon>Pseudomonas</taxon>
    </lineage>
</organism>
<evidence type="ECO:0008006" key="7">
    <source>
        <dbReference type="Google" id="ProtNLM"/>
    </source>
</evidence>